<evidence type="ECO:0000313" key="3">
    <source>
        <dbReference type="Proteomes" id="UP000585474"/>
    </source>
</evidence>
<feature type="compositionally biased region" description="Polar residues" evidence="1">
    <location>
        <begin position="47"/>
        <end position="65"/>
    </location>
</feature>
<dbReference type="Proteomes" id="UP000585474">
    <property type="component" value="Unassembled WGS sequence"/>
</dbReference>
<comment type="caution">
    <text evidence="2">The sequence shown here is derived from an EMBL/GenBank/DDBJ whole genome shotgun (WGS) entry which is preliminary data.</text>
</comment>
<dbReference type="AlphaFoldDB" id="A0A7J0FU23"/>
<accession>A0A7J0FU23</accession>
<name>A0A7J0FU23_9ERIC</name>
<gene>
    <name evidence="2" type="ORF">Acr_15g0006830</name>
</gene>
<evidence type="ECO:0000313" key="2">
    <source>
        <dbReference type="EMBL" id="GFZ02074.1"/>
    </source>
</evidence>
<proteinExistence type="predicted"/>
<feature type="compositionally biased region" description="Acidic residues" evidence="1">
    <location>
        <begin position="9"/>
        <end position="26"/>
    </location>
</feature>
<protein>
    <submittedName>
        <fullName evidence="2">Uncharacterized protein</fullName>
    </submittedName>
</protein>
<organism evidence="2 3">
    <name type="scientific">Actinidia rufa</name>
    <dbReference type="NCBI Taxonomy" id="165716"/>
    <lineage>
        <taxon>Eukaryota</taxon>
        <taxon>Viridiplantae</taxon>
        <taxon>Streptophyta</taxon>
        <taxon>Embryophyta</taxon>
        <taxon>Tracheophyta</taxon>
        <taxon>Spermatophyta</taxon>
        <taxon>Magnoliopsida</taxon>
        <taxon>eudicotyledons</taxon>
        <taxon>Gunneridae</taxon>
        <taxon>Pentapetalae</taxon>
        <taxon>asterids</taxon>
        <taxon>Ericales</taxon>
        <taxon>Actinidiaceae</taxon>
        <taxon>Actinidia</taxon>
    </lineage>
</organism>
<reference evidence="2 3" key="1">
    <citation type="submission" date="2019-07" db="EMBL/GenBank/DDBJ databases">
        <title>De Novo Assembly of kiwifruit Actinidia rufa.</title>
        <authorList>
            <person name="Sugita-Konishi S."/>
            <person name="Sato K."/>
            <person name="Mori E."/>
            <person name="Abe Y."/>
            <person name="Kisaki G."/>
            <person name="Hamano K."/>
            <person name="Suezawa K."/>
            <person name="Otani M."/>
            <person name="Fukuda T."/>
            <person name="Manabe T."/>
            <person name="Gomi K."/>
            <person name="Tabuchi M."/>
            <person name="Akimitsu K."/>
            <person name="Kataoka I."/>
        </authorList>
    </citation>
    <scope>NUCLEOTIDE SEQUENCE [LARGE SCALE GENOMIC DNA]</scope>
    <source>
        <strain evidence="3">cv. Fuchu</strain>
    </source>
</reference>
<sequence>MSGVRDGDIDIDIDIGPIEEEEEANEVSEQRSNSSNLQVVGDDTESSDAYTDASTSESTSRETVI</sequence>
<evidence type="ECO:0000256" key="1">
    <source>
        <dbReference type="SAM" id="MobiDB-lite"/>
    </source>
</evidence>
<dbReference type="EMBL" id="BJWL01000015">
    <property type="protein sequence ID" value="GFZ02074.1"/>
    <property type="molecule type" value="Genomic_DNA"/>
</dbReference>
<feature type="region of interest" description="Disordered" evidence="1">
    <location>
        <begin position="1"/>
        <end position="65"/>
    </location>
</feature>
<keyword evidence="3" id="KW-1185">Reference proteome</keyword>